<gene>
    <name evidence="8" type="ORF">AMD00_19670</name>
</gene>
<sequence length="643" mass="74734">MTFRQFAYRNVIRNYRVYAAFFMSSVSSVMVFFIYSMLMFHPKVEDEFLREIAFQGMFVAEVILVLFMMFFLFYSMRAFLQARSKEFGLLMHLGMEKRQLNKLVLLETIIIGVTSIIVGIVFGYAFAKFFFMIVREILQIDSLPLYFSWEPFALTIGTFTSLFVIISFVSVMFIRDRDVIDLLKGYWRNEQTASYSKWRAILGLLILILSYVLASLTTQERLMVLSAILPPLASLGTYLFFTDTLQWLMSFVRARKKMYWHKYRLITVSEVSIIMRENARMFFISCMVSTLAFLAMGTLISMSTFTHQFHRLNPLGLVYSSKLDNPYEEAHINGLTKELEAKGLSYHLNKFTVKRQTSSNTQQPVKIIRQSDINRLALVFGYPVVNLDQGEAIFLAYSEKSLEELRNKKVRTVLQENSIPLYINSVYPRVLFSPTELGTNVIVINDDDFNLIDEAMVGANAEQSTNHLYVFHVPQWTATKNIGVELDAMVTDAYLNNHQGELPFYFENSGLDYSFIRSTFALLLFIGLLAASVFFLASGSFIYFKLYTGLERDKQQFNALRRMGITERELRKIVNRQLIPQFFLPWGLAMLHSTFAFMSLQAFWIGIAELSILREILIVLAAITCVQFFYFYLIRWRYLSHIR</sequence>
<dbReference type="PIRSF" id="PIRSF018968">
    <property type="entry name" value="ABC_permease_BceB"/>
    <property type="match status" value="1"/>
</dbReference>
<feature type="transmembrane region" description="Helical" evidence="6">
    <location>
        <begin position="198"/>
        <end position="216"/>
    </location>
</feature>
<feature type="transmembrane region" description="Helical" evidence="6">
    <location>
        <begin position="616"/>
        <end position="634"/>
    </location>
</feature>
<feature type="transmembrane region" description="Helical" evidence="6">
    <location>
        <begin position="151"/>
        <end position="174"/>
    </location>
</feature>
<evidence type="ECO:0000313" key="9">
    <source>
        <dbReference type="Proteomes" id="UP000036867"/>
    </source>
</evidence>
<dbReference type="InterPro" id="IPR027022">
    <property type="entry name" value="ABC_permease_BceB-typ"/>
</dbReference>
<dbReference type="EMBL" id="LILB01000008">
    <property type="protein sequence ID" value="KOO47855.1"/>
    <property type="molecule type" value="Genomic_DNA"/>
</dbReference>
<feature type="transmembrane region" description="Helical" evidence="6">
    <location>
        <begin position="52"/>
        <end position="74"/>
    </location>
</feature>
<feature type="transmembrane region" description="Helical" evidence="6">
    <location>
        <begin position="282"/>
        <end position="305"/>
    </location>
</feature>
<dbReference type="Proteomes" id="UP000036867">
    <property type="component" value="Unassembled WGS sequence"/>
</dbReference>
<keyword evidence="3 6" id="KW-0812">Transmembrane</keyword>
<dbReference type="PANTHER" id="PTHR46795:SF1">
    <property type="entry name" value="ABC TRANSPORTER PERMEASE PROTEIN"/>
    <property type="match status" value="1"/>
</dbReference>
<keyword evidence="9" id="KW-1185">Reference proteome</keyword>
<proteinExistence type="inferred from homology"/>
<keyword evidence="6" id="KW-0813">Transport</keyword>
<feature type="transmembrane region" description="Helical" evidence="6">
    <location>
        <begin position="103"/>
        <end position="131"/>
    </location>
</feature>
<feature type="transmembrane region" description="Helical" evidence="6">
    <location>
        <begin position="582"/>
        <end position="604"/>
    </location>
</feature>
<dbReference type="GO" id="GO:0055085">
    <property type="term" value="P:transmembrane transport"/>
    <property type="evidence" value="ECO:0007669"/>
    <property type="project" value="UniProtKB-UniRule"/>
</dbReference>
<evidence type="ECO:0000256" key="4">
    <source>
        <dbReference type="ARBA" id="ARBA00022989"/>
    </source>
</evidence>
<name>A0A0M0L9U0_9BACL</name>
<comment type="similarity">
    <text evidence="6">Belongs to the ABC-4 integral membrane protein family.</text>
</comment>
<evidence type="ECO:0000256" key="3">
    <source>
        <dbReference type="ARBA" id="ARBA00022692"/>
    </source>
</evidence>
<feature type="transmembrane region" description="Helical" evidence="6">
    <location>
        <begin position="20"/>
        <end position="40"/>
    </location>
</feature>
<dbReference type="AlphaFoldDB" id="A0A0M0L9U0"/>
<dbReference type="Pfam" id="PF02687">
    <property type="entry name" value="FtsX"/>
    <property type="match status" value="1"/>
</dbReference>
<feature type="transmembrane region" description="Helical" evidence="6">
    <location>
        <begin position="520"/>
        <end position="544"/>
    </location>
</feature>
<dbReference type="PANTHER" id="PTHR46795">
    <property type="entry name" value="ABC TRANSPORTER PERMEASE-RELATED-RELATED"/>
    <property type="match status" value="1"/>
</dbReference>
<dbReference type="STRING" id="263475.AMD00_19670"/>
<accession>A0A0M0L9U0</accession>
<evidence type="ECO:0000256" key="6">
    <source>
        <dbReference type="PIRNR" id="PIRNR018968"/>
    </source>
</evidence>
<dbReference type="GeneID" id="301138318"/>
<comment type="caution">
    <text evidence="8">The sequence shown here is derived from an EMBL/GenBank/DDBJ whole genome shotgun (WGS) entry which is preliminary data.</text>
</comment>
<keyword evidence="2 6" id="KW-1003">Cell membrane</keyword>
<dbReference type="RefSeq" id="WP_053418727.1">
    <property type="nucleotide sequence ID" value="NZ_CP063302.1"/>
</dbReference>
<comment type="subcellular location">
    <subcellularLocation>
        <location evidence="1 6">Cell membrane</location>
        <topology evidence="1 6">Multi-pass membrane protein</topology>
    </subcellularLocation>
</comment>
<dbReference type="InterPro" id="IPR052536">
    <property type="entry name" value="ABC-4_Integral_Memb_Prot"/>
</dbReference>
<dbReference type="PATRIC" id="fig|263475.3.peg.2785"/>
<evidence type="ECO:0000259" key="7">
    <source>
        <dbReference type="Pfam" id="PF02687"/>
    </source>
</evidence>
<dbReference type="GO" id="GO:0005886">
    <property type="term" value="C:plasma membrane"/>
    <property type="evidence" value="ECO:0007669"/>
    <property type="project" value="UniProtKB-SubCell"/>
</dbReference>
<organism evidence="8 9">
    <name type="scientific">Viridibacillus arvi</name>
    <dbReference type="NCBI Taxonomy" id="263475"/>
    <lineage>
        <taxon>Bacteria</taxon>
        <taxon>Bacillati</taxon>
        <taxon>Bacillota</taxon>
        <taxon>Bacilli</taxon>
        <taxon>Bacillales</taxon>
        <taxon>Caryophanaceae</taxon>
        <taxon>Viridibacillus</taxon>
    </lineage>
</organism>
<feature type="domain" description="ABC3 transporter permease C-terminal" evidence="7">
    <location>
        <begin position="62"/>
        <end position="175"/>
    </location>
</feature>
<dbReference type="OrthoDB" id="1937696at2"/>
<evidence type="ECO:0000256" key="1">
    <source>
        <dbReference type="ARBA" id="ARBA00004651"/>
    </source>
</evidence>
<dbReference type="InterPro" id="IPR003838">
    <property type="entry name" value="ABC3_permease_C"/>
</dbReference>
<keyword evidence="5 6" id="KW-0472">Membrane</keyword>
<protein>
    <submittedName>
        <fullName evidence="8">ABC transporter permease</fullName>
    </submittedName>
</protein>
<reference evidence="9" key="1">
    <citation type="submission" date="2015-08" db="EMBL/GenBank/DDBJ databases">
        <title>Fjat-10028 dsm 16317.</title>
        <authorList>
            <person name="Liu B."/>
            <person name="Wang J."/>
            <person name="Zhu Y."/>
            <person name="Liu G."/>
            <person name="Chen Q."/>
            <person name="Chen Z."/>
            <person name="Lan J."/>
            <person name="Che J."/>
            <person name="Ge C."/>
            <person name="Shi H."/>
            <person name="Pan Z."/>
            <person name="Liu X."/>
        </authorList>
    </citation>
    <scope>NUCLEOTIDE SEQUENCE [LARGE SCALE GENOMIC DNA]</scope>
    <source>
        <strain evidence="9">DSM 16317</strain>
    </source>
</reference>
<evidence type="ECO:0000256" key="2">
    <source>
        <dbReference type="ARBA" id="ARBA00022475"/>
    </source>
</evidence>
<evidence type="ECO:0000256" key="5">
    <source>
        <dbReference type="ARBA" id="ARBA00023136"/>
    </source>
</evidence>
<keyword evidence="4 6" id="KW-1133">Transmembrane helix</keyword>
<evidence type="ECO:0000313" key="8">
    <source>
        <dbReference type="EMBL" id="KOO47855.1"/>
    </source>
</evidence>